<evidence type="ECO:0000313" key="8">
    <source>
        <dbReference type="Proteomes" id="UP000060602"/>
    </source>
</evidence>
<dbReference type="Pfam" id="PF08281">
    <property type="entry name" value="Sigma70_r4_2"/>
    <property type="match status" value="1"/>
</dbReference>
<organism evidence="7 8">
    <name type="scientific">Alcaligenes xylosoxydans xylosoxydans</name>
    <name type="common">Achromobacter xylosoxidans</name>
    <dbReference type="NCBI Taxonomy" id="85698"/>
    <lineage>
        <taxon>Bacteria</taxon>
        <taxon>Pseudomonadati</taxon>
        <taxon>Pseudomonadota</taxon>
        <taxon>Betaproteobacteria</taxon>
        <taxon>Burkholderiales</taxon>
        <taxon>Alcaligenaceae</taxon>
        <taxon>Achromobacter</taxon>
    </lineage>
</organism>
<reference evidence="8" key="1">
    <citation type="submission" date="2015-12" db="EMBL/GenBank/DDBJ databases">
        <title>FDA dAtabase for Regulatory Grade micrObial Sequences (FDA-ARGOS): Supporting development and validation of Infectious Disease Dx tests.</title>
        <authorList>
            <person name="Case J."/>
            <person name="Tallon L."/>
            <person name="Sadzewicz L."/>
            <person name="Sengamalay N."/>
            <person name="Ott S."/>
            <person name="Godinez A."/>
            <person name="Nagaraj S."/>
            <person name="Nadendla S."/>
            <person name="Sichtig H."/>
        </authorList>
    </citation>
    <scope>NUCLEOTIDE SEQUENCE [LARGE SCALE GENOMIC DNA]</scope>
    <source>
        <strain evidence="8">FDAARGOS_147</strain>
    </source>
</reference>
<dbReference type="InterPro" id="IPR039425">
    <property type="entry name" value="RNA_pol_sigma-70-like"/>
</dbReference>
<dbReference type="InterPro" id="IPR007627">
    <property type="entry name" value="RNA_pol_sigma70_r2"/>
</dbReference>
<evidence type="ECO:0000256" key="4">
    <source>
        <dbReference type="ARBA" id="ARBA00023163"/>
    </source>
</evidence>
<keyword evidence="4" id="KW-0804">Transcription</keyword>
<dbReference type="GO" id="GO:0006352">
    <property type="term" value="P:DNA-templated transcription initiation"/>
    <property type="evidence" value="ECO:0007669"/>
    <property type="project" value="InterPro"/>
</dbReference>
<dbReference type="AlphaFoldDB" id="A0A0X8NVH4"/>
<proteinExistence type="inferred from homology"/>
<evidence type="ECO:0000313" key="7">
    <source>
        <dbReference type="EMBL" id="AMG35134.1"/>
    </source>
</evidence>
<name>A0A0X8NVH4_ALCXX</name>
<gene>
    <name evidence="7" type="ORF">AL504_03165</name>
</gene>
<dbReference type="PANTHER" id="PTHR43133">
    <property type="entry name" value="RNA POLYMERASE ECF-TYPE SIGMA FACTO"/>
    <property type="match status" value="1"/>
</dbReference>
<dbReference type="InterPro" id="IPR013249">
    <property type="entry name" value="RNA_pol_sigma70_r4_t2"/>
</dbReference>
<dbReference type="InterPro" id="IPR036388">
    <property type="entry name" value="WH-like_DNA-bd_sf"/>
</dbReference>
<dbReference type="GO" id="GO:0003677">
    <property type="term" value="F:DNA binding"/>
    <property type="evidence" value="ECO:0007669"/>
    <property type="project" value="InterPro"/>
</dbReference>
<dbReference type="InterPro" id="IPR014284">
    <property type="entry name" value="RNA_pol_sigma-70_dom"/>
</dbReference>
<feature type="domain" description="RNA polymerase sigma factor 70 region 4 type 2" evidence="6">
    <location>
        <begin position="113"/>
        <end position="160"/>
    </location>
</feature>
<comment type="similarity">
    <text evidence="1">Belongs to the sigma-70 factor family. ECF subfamily.</text>
</comment>
<keyword evidence="3" id="KW-0731">Sigma factor</keyword>
<dbReference type="Gene3D" id="1.10.1740.10">
    <property type="match status" value="1"/>
</dbReference>
<evidence type="ECO:0000256" key="2">
    <source>
        <dbReference type="ARBA" id="ARBA00023015"/>
    </source>
</evidence>
<sequence length="174" mass="19314">MVTSTAPTMETLTTLYEANRRQLVRAAMRILDSQELADDVVQDAYVKLLEGAVPQGVREPAAYLYQTVRHLAIDCHRRRALEQRLFADEEAGRHAVSASVAEDAAVSSQALRMATTALTQMSARTRRAFELHRFEGCTQRDVARELGVSTALVNFMIRDAHLALSSCHECLQPG</sequence>
<dbReference type="GO" id="GO:0016987">
    <property type="term" value="F:sigma factor activity"/>
    <property type="evidence" value="ECO:0007669"/>
    <property type="project" value="UniProtKB-KW"/>
</dbReference>
<dbReference type="RefSeq" id="WP_061071154.1">
    <property type="nucleotide sequence ID" value="NZ_CP014060.2"/>
</dbReference>
<evidence type="ECO:0000256" key="1">
    <source>
        <dbReference type="ARBA" id="ARBA00010641"/>
    </source>
</evidence>
<dbReference type="Gene3D" id="1.10.10.10">
    <property type="entry name" value="Winged helix-like DNA-binding domain superfamily/Winged helix DNA-binding domain"/>
    <property type="match status" value="1"/>
</dbReference>
<evidence type="ECO:0000259" key="5">
    <source>
        <dbReference type="Pfam" id="PF04542"/>
    </source>
</evidence>
<dbReference type="EMBL" id="CP014060">
    <property type="protein sequence ID" value="AMG35134.1"/>
    <property type="molecule type" value="Genomic_DNA"/>
</dbReference>
<dbReference type="InterPro" id="IPR013324">
    <property type="entry name" value="RNA_pol_sigma_r3/r4-like"/>
</dbReference>
<dbReference type="PANTHER" id="PTHR43133:SF63">
    <property type="entry name" value="RNA POLYMERASE SIGMA FACTOR FECI-RELATED"/>
    <property type="match status" value="1"/>
</dbReference>
<evidence type="ECO:0000259" key="6">
    <source>
        <dbReference type="Pfam" id="PF08281"/>
    </source>
</evidence>
<feature type="domain" description="RNA polymerase sigma-70 region 2" evidence="5">
    <location>
        <begin position="15"/>
        <end position="80"/>
    </location>
</feature>
<dbReference type="Pfam" id="PF04542">
    <property type="entry name" value="Sigma70_r2"/>
    <property type="match status" value="1"/>
</dbReference>
<dbReference type="Proteomes" id="UP000060602">
    <property type="component" value="Chromosome"/>
</dbReference>
<accession>A0A0X8NVH4</accession>
<dbReference type="InterPro" id="IPR013325">
    <property type="entry name" value="RNA_pol_sigma_r2"/>
</dbReference>
<evidence type="ECO:0000256" key="3">
    <source>
        <dbReference type="ARBA" id="ARBA00023082"/>
    </source>
</evidence>
<dbReference type="NCBIfam" id="TIGR02937">
    <property type="entry name" value="sigma70-ECF"/>
    <property type="match status" value="1"/>
</dbReference>
<dbReference type="SUPFAM" id="SSF88946">
    <property type="entry name" value="Sigma2 domain of RNA polymerase sigma factors"/>
    <property type="match status" value="1"/>
</dbReference>
<keyword evidence="2" id="KW-0805">Transcription regulation</keyword>
<dbReference type="SUPFAM" id="SSF88659">
    <property type="entry name" value="Sigma3 and sigma4 domains of RNA polymerase sigma factors"/>
    <property type="match status" value="1"/>
</dbReference>
<protein>
    <submittedName>
        <fullName evidence="7">RNA polymerase subunit sigma-70</fullName>
    </submittedName>
</protein>